<keyword evidence="3" id="KW-0238">DNA-binding</keyword>
<comment type="subcellular location">
    <subcellularLocation>
        <location evidence="1">Nucleus</location>
    </subcellularLocation>
</comment>
<evidence type="ECO:0000256" key="4">
    <source>
        <dbReference type="ARBA" id="ARBA00023163"/>
    </source>
</evidence>
<dbReference type="PROSITE" id="PS51054">
    <property type="entry name" value="ORANGE"/>
    <property type="match status" value="1"/>
</dbReference>
<keyword evidence="4" id="KW-0804">Transcription</keyword>
<dbReference type="FunFam" id="4.10.280.10:FF:000009">
    <property type="entry name" value="Transcription factor HES-1"/>
    <property type="match status" value="1"/>
</dbReference>
<evidence type="ECO:0000313" key="9">
    <source>
        <dbReference type="EMBL" id="MBY72542.1"/>
    </source>
</evidence>
<dbReference type="GO" id="GO:0046983">
    <property type="term" value="F:protein dimerization activity"/>
    <property type="evidence" value="ECO:0007669"/>
    <property type="project" value="InterPro"/>
</dbReference>
<keyword evidence="5" id="KW-0539">Nucleus</keyword>
<dbReference type="Pfam" id="PF00010">
    <property type="entry name" value="HLH"/>
    <property type="match status" value="1"/>
</dbReference>
<evidence type="ECO:0000256" key="6">
    <source>
        <dbReference type="SAM" id="MobiDB-lite"/>
    </source>
</evidence>
<evidence type="ECO:0000259" key="7">
    <source>
        <dbReference type="PROSITE" id="PS50888"/>
    </source>
</evidence>
<proteinExistence type="predicted"/>
<feature type="compositionally biased region" description="Low complexity" evidence="6">
    <location>
        <begin position="235"/>
        <end position="245"/>
    </location>
</feature>
<dbReference type="EMBL" id="GGMS01003339">
    <property type="protein sequence ID" value="MBY72542.1"/>
    <property type="molecule type" value="Transcribed_RNA"/>
</dbReference>
<dbReference type="InterPro" id="IPR011598">
    <property type="entry name" value="bHLH_dom"/>
</dbReference>
<dbReference type="Pfam" id="PF07527">
    <property type="entry name" value="Hairy_orange"/>
    <property type="match status" value="1"/>
</dbReference>
<feature type="domain" description="BHLH" evidence="7">
    <location>
        <begin position="15"/>
        <end position="72"/>
    </location>
</feature>
<organism evidence="9">
    <name type="scientific">Sipha flava</name>
    <name type="common">yellow sugarcane aphid</name>
    <dbReference type="NCBI Taxonomy" id="143950"/>
    <lineage>
        <taxon>Eukaryota</taxon>
        <taxon>Metazoa</taxon>
        <taxon>Ecdysozoa</taxon>
        <taxon>Arthropoda</taxon>
        <taxon>Hexapoda</taxon>
        <taxon>Insecta</taxon>
        <taxon>Pterygota</taxon>
        <taxon>Neoptera</taxon>
        <taxon>Paraneoptera</taxon>
        <taxon>Hemiptera</taxon>
        <taxon>Sternorrhyncha</taxon>
        <taxon>Aphidomorpha</taxon>
        <taxon>Aphidoidea</taxon>
        <taxon>Aphididae</taxon>
        <taxon>Sipha</taxon>
    </lineage>
</organism>
<dbReference type="SMART" id="SM00353">
    <property type="entry name" value="HLH"/>
    <property type="match status" value="1"/>
</dbReference>
<dbReference type="SUPFAM" id="SSF158457">
    <property type="entry name" value="Orange domain-like"/>
    <property type="match status" value="1"/>
</dbReference>
<evidence type="ECO:0000313" key="11">
    <source>
        <dbReference type="RefSeq" id="XP_025410439.1"/>
    </source>
</evidence>
<dbReference type="PROSITE" id="PS50888">
    <property type="entry name" value="BHLH"/>
    <property type="match status" value="1"/>
</dbReference>
<evidence type="ECO:0000256" key="1">
    <source>
        <dbReference type="ARBA" id="ARBA00004123"/>
    </source>
</evidence>
<dbReference type="GO" id="GO:0006355">
    <property type="term" value="P:regulation of DNA-templated transcription"/>
    <property type="evidence" value="ECO:0007669"/>
    <property type="project" value="InterPro"/>
</dbReference>
<keyword evidence="2" id="KW-0805">Transcription regulation</keyword>
<dbReference type="AlphaFoldDB" id="A0A2S2Q5U9"/>
<dbReference type="GO" id="GO:1990837">
    <property type="term" value="F:sequence-specific double-stranded DNA binding"/>
    <property type="evidence" value="ECO:0007669"/>
    <property type="project" value="UniProtKB-ARBA"/>
</dbReference>
<dbReference type="InterPro" id="IPR036638">
    <property type="entry name" value="HLH_DNA-bd_sf"/>
</dbReference>
<feature type="compositionally biased region" description="Low complexity" evidence="6">
    <location>
        <begin position="159"/>
        <end position="169"/>
    </location>
</feature>
<feature type="region of interest" description="Disordered" evidence="6">
    <location>
        <begin position="159"/>
        <end position="192"/>
    </location>
</feature>
<dbReference type="Gene3D" id="4.10.280.10">
    <property type="entry name" value="Helix-loop-helix DNA-binding domain"/>
    <property type="match status" value="1"/>
</dbReference>
<evidence type="ECO:0000256" key="5">
    <source>
        <dbReference type="ARBA" id="ARBA00023242"/>
    </source>
</evidence>
<reference evidence="11" key="2">
    <citation type="submission" date="2025-04" db="UniProtKB">
        <authorList>
            <consortium name="RefSeq"/>
        </authorList>
    </citation>
    <scope>IDENTIFICATION</scope>
    <source>
        <tissue evidence="11">Whole body</tissue>
    </source>
</reference>
<protein>
    <submittedName>
        <fullName evidence="9 11">Enhancer of split mgamma protein</fullName>
    </submittedName>
</protein>
<dbReference type="RefSeq" id="XP_025410439.1">
    <property type="nucleotide sequence ID" value="XM_025554654.1"/>
</dbReference>
<dbReference type="PANTHER" id="PTHR10985">
    <property type="entry name" value="BASIC HELIX-LOOP-HELIX TRANSCRIPTION FACTOR, HES-RELATED"/>
    <property type="match status" value="1"/>
</dbReference>
<gene>
    <name evidence="11" type="primary">LOC112683573</name>
    <name evidence="9" type="ORF">g.7654</name>
</gene>
<dbReference type="SUPFAM" id="SSF47459">
    <property type="entry name" value="HLH, helix-loop-helix DNA-binding domain"/>
    <property type="match status" value="1"/>
</dbReference>
<feature type="domain" description="Orange" evidence="8">
    <location>
        <begin position="84"/>
        <end position="117"/>
    </location>
</feature>
<evidence type="ECO:0000256" key="2">
    <source>
        <dbReference type="ARBA" id="ARBA00023015"/>
    </source>
</evidence>
<evidence type="ECO:0000313" key="10">
    <source>
        <dbReference type="Proteomes" id="UP000694846"/>
    </source>
</evidence>
<dbReference type="OrthoDB" id="6085656at2759"/>
<reference evidence="9" key="1">
    <citation type="submission" date="2018-04" db="EMBL/GenBank/DDBJ databases">
        <title>Transcriptome assembly of Sipha flava.</title>
        <authorList>
            <person name="Scully E.D."/>
            <person name="Geib S.M."/>
            <person name="Palmer N.A."/>
            <person name="Koch K."/>
            <person name="Bradshaw J."/>
            <person name="Heng-Moss T."/>
            <person name="Sarath G."/>
        </authorList>
    </citation>
    <scope>NUCLEOTIDE SEQUENCE</scope>
</reference>
<evidence type="ECO:0000259" key="8">
    <source>
        <dbReference type="PROSITE" id="PS51054"/>
    </source>
</evidence>
<dbReference type="InterPro" id="IPR003650">
    <property type="entry name" value="Orange_dom"/>
</dbReference>
<sequence length="262" mass="27893">MFSPTPSPISRTVAYRKITKPLLERKRRARINRCLDELKDLMYSALEAEGENVEKLEKADILEFTVRHLQKITKRDPVEEAYKFQEGFSHCASEACSFLLSLPGLDSVVGRRLVEYLAKSVSRALESQVTATNKPPAAAAQMAAVSPAAVAAASINACSNGSGDDSNGGEAAARGHTPPSNNPPPTPPEAAAALSCPTTVVNATLPPQKPVALTSSNRSPHTVVRPKPTRPAFGPSSSSPHSHDVAAAAVAAAQRDPMWRPW</sequence>
<dbReference type="InterPro" id="IPR050370">
    <property type="entry name" value="HES_HEY"/>
</dbReference>
<dbReference type="SMART" id="SM00511">
    <property type="entry name" value="ORANGE"/>
    <property type="match status" value="1"/>
</dbReference>
<evidence type="ECO:0000256" key="3">
    <source>
        <dbReference type="ARBA" id="ARBA00023125"/>
    </source>
</evidence>
<dbReference type="CDD" id="cd19741">
    <property type="entry name" value="bHLH-O_ESMB_like"/>
    <property type="match status" value="1"/>
</dbReference>
<accession>A0A2S2Q5U9</accession>
<dbReference type="GO" id="GO:0005634">
    <property type="term" value="C:nucleus"/>
    <property type="evidence" value="ECO:0007669"/>
    <property type="project" value="UniProtKB-SubCell"/>
</dbReference>
<dbReference type="GeneID" id="112683573"/>
<name>A0A2S2Q5U9_9HEMI</name>
<keyword evidence="10" id="KW-1185">Reference proteome</keyword>
<dbReference type="Proteomes" id="UP000694846">
    <property type="component" value="Unplaced"/>
</dbReference>
<feature type="region of interest" description="Disordered" evidence="6">
    <location>
        <begin position="208"/>
        <end position="245"/>
    </location>
</feature>